<reference evidence="1 2" key="1">
    <citation type="submission" date="2016-07" db="EMBL/GenBank/DDBJ databases">
        <title>Complete genome sequence of Bradyrhizobium icense LMTR 13T, a potential inoculant strain isolated from lima bean (Phaseolus lunatus) in Peru.</title>
        <authorList>
            <person name="Ormeno-Orrillo E."/>
            <person name="Duran D."/>
            <person name="Rogel M.A."/>
            <person name="Rey L."/>
            <person name="Imperial J."/>
            <person name="Ruiz-Argueso T."/>
            <person name="Martinez-Romero E."/>
        </authorList>
    </citation>
    <scope>NUCLEOTIDE SEQUENCE [LARGE SCALE GENOMIC DNA]</scope>
    <source>
        <strain evidence="1 2">LMTR 13</strain>
    </source>
</reference>
<dbReference type="KEGG" id="bic:LMTR13_19870"/>
<dbReference type="EMBL" id="CP016428">
    <property type="protein sequence ID" value="ANW02090.1"/>
    <property type="molecule type" value="Genomic_DNA"/>
</dbReference>
<evidence type="ECO:0000313" key="1">
    <source>
        <dbReference type="EMBL" id="ANW02090.1"/>
    </source>
</evidence>
<proteinExistence type="predicted"/>
<accession>A0A1B1UH67</accession>
<evidence type="ECO:0000313" key="2">
    <source>
        <dbReference type="Proteomes" id="UP000092839"/>
    </source>
</evidence>
<dbReference type="Proteomes" id="UP000092839">
    <property type="component" value="Chromosome"/>
</dbReference>
<protein>
    <submittedName>
        <fullName evidence="1">Uncharacterized protein</fullName>
    </submittedName>
</protein>
<organism evidence="1 2">
    <name type="scientific">Bradyrhizobium icense</name>
    <dbReference type="NCBI Taxonomy" id="1274631"/>
    <lineage>
        <taxon>Bacteria</taxon>
        <taxon>Pseudomonadati</taxon>
        <taxon>Pseudomonadota</taxon>
        <taxon>Alphaproteobacteria</taxon>
        <taxon>Hyphomicrobiales</taxon>
        <taxon>Nitrobacteraceae</taxon>
        <taxon>Bradyrhizobium</taxon>
    </lineage>
</organism>
<keyword evidence="2" id="KW-1185">Reference proteome</keyword>
<sequence>MLNQIKLMLPVQSYPKKYSAFRHRPNHRYHFAHPPRQEGRIAIVTDAGLDAVDAAASGAIVIARRVLP</sequence>
<gene>
    <name evidence="1" type="ORF">LMTR13_19870</name>
</gene>
<dbReference type="AlphaFoldDB" id="A0A1B1UH67"/>
<name>A0A1B1UH67_9BRAD</name>